<feature type="chain" id="PRO_5004507689" description="Secreted protein" evidence="1">
    <location>
        <begin position="25"/>
        <end position="106"/>
    </location>
</feature>
<protein>
    <recommendedName>
        <fullName evidence="4">Secreted protein</fullName>
    </recommendedName>
</protein>
<keyword evidence="3" id="KW-1185">Reference proteome</keyword>
<dbReference type="GeneID" id="19459375"/>
<dbReference type="KEGG" id="glz:GLAREA_00317"/>
<proteinExistence type="predicted"/>
<gene>
    <name evidence="2" type="ORF">GLAREA_00317</name>
</gene>
<dbReference type="AlphaFoldDB" id="S3CRR8"/>
<evidence type="ECO:0008006" key="4">
    <source>
        <dbReference type="Google" id="ProtNLM"/>
    </source>
</evidence>
<feature type="signal peptide" evidence="1">
    <location>
        <begin position="1"/>
        <end position="24"/>
    </location>
</feature>
<dbReference type="HOGENOM" id="CLU_2223537_0_0_1"/>
<sequence length="106" mass="11207">MLAVRSDGIAALLLPSSLFTDADAVTVSCLELRMRITEVSTPFPTTEVSTNPSKSQAVITPFVESKQAPYAVLPRLTATACSILGFNITVASSNGRRSLCICTKEG</sequence>
<accession>S3CRR8</accession>
<name>S3CRR8_GLAL2</name>
<dbReference type="EMBL" id="KE145367">
    <property type="protein sequence ID" value="EPE29157.1"/>
    <property type="molecule type" value="Genomic_DNA"/>
</dbReference>
<dbReference type="Proteomes" id="UP000016922">
    <property type="component" value="Unassembled WGS sequence"/>
</dbReference>
<dbReference type="RefSeq" id="XP_008083266.1">
    <property type="nucleotide sequence ID" value="XM_008085075.1"/>
</dbReference>
<evidence type="ECO:0000313" key="3">
    <source>
        <dbReference type="Proteomes" id="UP000016922"/>
    </source>
</evidence>
<evidence type="ECO:0000256" key="1">
    <source>
        <dbReference type="SAM" id="SignalP"/>
    </source>
</evidence>
<organism evidence="2 3">
    <name type="scientific">Glarea lozoyensis (strain ATCC 20868 / MF5171)</name>
    <dbReference type="NCBI Taxonomy" id="1116229"/>
    <lineage>
        <taxon>Eukaryota</taxon>
        <taxon>Fungi</taxon>
        <taxon>Dikarya</taxon>
        <taxon>Ascomycota</taxon>
        <taxon>Pezizomycotina</taxon>
        <taxon>Leotiomycetes</taxon>
        <taxon>Helotiales</taxon>
        <taxon>Helotiaceae</taxon>
        <taxon>Glarea</taxon>
    </lineage>
</organism>
<evidence type="ECO:0000313" key="2">
    <source>
        <dbReference type="EMBL" id="EPE29157.1"/>
    </source>
</evidence>
<reference evidence="2 3" key="1">
    <citation type="journal article" date="2013" name="BMC Genomics">
        <title>Genomics-driven discovery of the pneumocandin biosynthetic gene cluster in the fungus Glarea lozoyensis.</title>
        <authorList>
            <person name="Chen L."/>
            <person name="Yue Q."/>
            <person name="Zhang X."/>
            <person name="Xiang M."/>
            <person name="Wang C."/>
            <person name="Li S."/>
            <person name="Che Y."/>
            <person name="Ortiz-Lopez F.J."/>
            <person name="Bills G.F."/>
            <person name="Liu X."/>
            <person name="An Z."/>
        </authorList>
    </citation>
    <scope>NUCLEOTIDE SEQUENCE [LARGE SCALE GENOMIC DNA]</scope>
    <source>
        <strain evidence="3">ATCC 20868 / MF5171</strain>
    </source>
</reference>
<keyword evidence="1" id="KW-0732">Signal</keyword>